<name>A0A3G3M9V9_9CAUD</name>
<keyword evidence="1" id="KW-1133">Transmembrane helix</keyword>
<evidence type="ECO:0000256" key="1">
    <source>
        <dbReference type="SAM" id="Phobius"/>
    </source>
</evidence>
<dbReference type="Proteomes" id="UP000280547">
    <property type="component" value="Segment"/>
</dbReference>
<evidence type="ECO:0000313" key="2">
    <source>
        <dbReference type="EMBL" id="AYR03195.1"/>
    </source>
</evidence>
<dbReference type="KEGG" id="vg:70080836"/>
<evidence type="ECO:0000313" key="3">
    <source>
        <dbReference type="Proteomes" id="UP000280547"/>
    </source>
</evidence>
<dbReference type="RefSeq" id="YP_010246294.1">
    <property type="nucleotide sequence ID" value="NC_060134.1"/>
</dbReference>
<gene>
    <name evidence="2" type="primary">49</name>
    <name evidence="2" type="ORF">SEA_OCTOBIEN14_49</name>
</gene>
<keyword evidence="1" id="KW-0812">Transmembrane</keyword>
<reference evidence="2 3" key="1">
    <citation type="submission" date="2018-09" db="EMBL/GenBank/DDBJ databases">
        <authorList>
            <person name="Amanuel B.M."/>
            <person name="Anspach C.J."/>
            <person name="Chiquito R.J."/>
            <person name="Gales J.M."/>
            <person name="Hall T."/>
            <person name="Hotaki K."/>
            <person name="Lozano B."/>
            <person name="Mugisha B."/>
            <person name="Fogarty M.P."/>
            <person name="Leadon S.A."/>
            <person name="Molloy S.D."/>
            <person name="Garlena R.A."/>
            <person name="Russell D.A."/>
            <person name="Pope W.H."/>
            <person name="Jacobs-Sera D."/>
            <person name="Hatfull G.F."/>
        </authorList>
    </citation>
    <scope>NUCLEOTIDE SEQUENCE [LARGE SCALE GENOMIC DNA]</scope>
</reference>
<dbReference type="EMBL" id="MH976515">
    <property type="protein sequence ID" value="AYR03195.1"/>
    <property type="molecule type" value="Genomic_DNA"/>
</dbReference>
<feature type="transmembrane region" description="Helical" evidence="1">
    <location>
        <begin position="12"/>
        <end position="32"/>
    </location>
</feature>
<proteinExistence type="predicted"/>
<organism evidence="2 3">
    <name type="scientific">Gordonia phage Octobien14</name>
    <dbReference type="NCBI Taxonomy" id="2483673"/>
    <lineage>
        <taxon>Viruses</taxon>
        <taxon>Duplodnaviria</taxon>
        <taxon>Heunggongvirae</taxon>
        <taxon>Uroviricota</taxon>
        <taxon>Caudoviricetes</taxon>
        <taxon>Deeyouvirinae</taxon>
        <taxon>Octobienvirus</taxon>
        <taxon>Octobienvirus octobien14</taxon>
    </lineage>
</organism>
<sequence>MQGRRTHKLDLGTAFACVCAVLIFALFFYTLLTGAN</sequence>
<accession>A0A3G3M9V9</accession>
<keyword evidence="3" id="KW-1185">Reference proteome</keyword>
<dbReference type="GeneID" id="70080836"/>
<protein>
    <submittedName>
        <fullName evidence="2">Uncharacterized protein</fullName>
    </submittedName>
</protein>
<keyword evidence="1" id="KW-0472">Membrane</keyword>